<dbReference type="AlphaFoldDB" id="A0AAV9S7J9"/>
<dbReference type="PANTHER" id="PTHR11532">
    <property type="entry name" value="PROTEASE M14 CARBOXYPEPTIDASE"/>
    <property type="match status" value="1"/>
</dbReference>
<gene>
    <name evidence="5" type="ORF">CRENBAI_009142</name>
</gene>
<feature type="chain" id="PRO_5043597561" description="Peptidase M14 domain-containing protein" evidence="3">
    <location>
        <begin position="33"/>
        <end position="145"/>
    </location>
</feature>
<evidence type="ECO:0000259" key="4">
    <source>
        <dbReference type="PROSITE" id="PS52035"/>
    </source>
</evidence>
<evidence type="ECO:0000256" key="3">
    <source>
        <dbReference type="SAM" id="SignalP"/>
    </source>
</evidence>
<dbReference type="InterPro" id="IPR050753">
    <property type="entry name" value="Peptidase_M14_domain"/>
</dbReference>
<reference evidence="5 6" key="1">
    <citation type="submission" date="2021-06" db="EMBL/GenBank/DDBJ databases">
        <authorList>
            <person name="Palmer J.M."/>
        </authorList>
    </citation>
    <scope>NUCLEOTIDE SEQUENCE [LARGE SCALE GENOMIC DNA]</scope>
    <source>
        <strain evidence="5 6">MEX-2019</strain>
        <tissue evidence="5">Muscle</tissue>
    </source>
</reference>
<dbReference type="Pfam" id="PF00246">
    <property type="entry name" value="Peptidase_M14"/>
    <property type="match status" value="1"/>
</dbReference>
<keyword evidence="6" id="KW-1185">Reference proteome</keyword>
<evidence type="ECO:0000313" key="5">
    <source>
        <dbReference type="EMBL" id="KAK5617261.1"/>
    </source>
</evidence>
<organism evidence="5 6">
    <name type="scientific">Crenichthys baileyi</name>
    <name type="common">White River springfish</name>
    <dbReference type="NCBI Taxonomy" id="28760"/>
    <lineage>
        <taxon>Eukaryota</taxon>
        <taxon>Metazoa</taxon>
        <taxon>Chordata</taxon>
        <taxon>Craniata</taxon>
        <taxon>Vertebrata</taxon>
        <taxon>Euteleostomi</taxon>
        <taxon>Actinopterygii</taxon>
        <taxon>Neopterygii</taxon>
        <taxon>Teleostei</taxon>
        <taxon>Neoteleostei</taxon>
        <taxon>Acanthomorphata</taxon>
        <taxon>Ovalentaria</taxon>
        <taxon>Atherinomorphae</taxon>
        <taxon>Cyprinodontiformes</taxon>
        <taxon>Goodeidae</taxon>
        <taxon>Crenichthys</taxon>
    </lineage>
</organism>
<evidence type="ECO:0000313" key="6">
    <source>
        <dbReference type="Proteomes" id="UP001311232"/>
    </source>
</evidence>
<sequence>MPSGRRPESDRSLCRMLSSLFLLLFLLVPTLMLEFRYHSNSEIEQYLHQVSSANPDITHLYSIGKSVKGQQLWVLALGVSPRRHTVGVPEFKYVANMHGNEDYKQSISLTCQISNKKHSKDFKVYMCGKQKVQTLLDTPCSFHPV</sequence>
<feature type="signal peptide" evidence="3">
    <location>
        <begin position="1"/>
        <end position="32"/>
    </location>
</feature>
<dbReference type="PANTHER" id="PTHR11532:SF84">
    <property type="entry name" value="CARBOXYPEPTIDASE M"/>
    <property type="match status" value="1"/>
</dbReference>
<name>A0AAV9S7J9_9TELE</name>
<evidence type="ECO:0000256" key="1">
    <source>
        <dbReference type="ARBA" id="ARBA00005988"/>
    </source>
</evidence>
<evidence type="ECO:0000256" key="2">
    <source>
        <dbReference type="PROSITE-ProRule" id="PRU01379"/>
    </source>
</evidence>
<proteinExistence type="inferred from homology"/>
<comment type="caution">
    <text evidence="2">Lacks conserved residue(s) required for the propagation of feature annotation.</text>
</comment>
<keyword evidence="3" id="KW-0732">Signal</keyword>
<dbReference type="PRINTS" id="PR00765">
    <property type="entry name" value="CRBOXYPTASEA"/>
</dbReference>
<feature type="domain" description="Peptidase M14" evidence="4">
    <location>
        <begin position="36"/>
        <end position="145"/>
    </location>
</feature>
<dbReference type="GO" id="GO:0006518">
    <property type="term" value="P:peptide metabolic process"/>
    <property type="evidence" value="ECO:0007669"/>
    <property type="project" value="TreeGrafter"/>
</dbReference>
<dbReference type="GO" id="GO:0016485">
    <property type="term" value="P:protein processing"/>
    <property type="evidence" value="ECO:0007669"/>
    <property type="project" value="TreeGrafter"/>
</dbReference>
<dbReference type="PROSITE" id="PS52035">
    <property type="entry name" value="PEPTIDASE_M14"/>
    <property type="match status" value="1"/>
</dbReference>
<comment type="caution">
    <text evidence="5">The sequence shown here is derived from an EMBL/GenBank/DDBJ whole genome shotgun (WGS) entry which is preliminary data.</text>
</comment>
<dbReference type="GO" id="GO:0008270">
    <property type="term" value="F:zinc ion binding"/>
    <property type="evidence" value="ECO:0007669"/>
    <property type="project" value="InterPro"/>
</dbReference>
<dbReference type="Gene3D" id="3.40.630.10">
    <property type="entry name" value="Zn peptidases"/>
    <property type="match status" value="1"/>
</dbReference>
<dbReference type="GO" id="GO:0005615">
    <property type="term" value="C:extracellular space"/>
    <property type="evidence" value="ECO:0007669"/>
    <property type="project" value="TreeGrafter"/>
</dbReference>
<comment type="similarity">
    <text evidence="1 2">Belongs to the peptidase M14 family.</text>
</comment>
<accession>A0AAV9S7J9</accession>
<dbReference type="Proteomes" id="UP001311232">
    <property type="component" value="Unassembled WGS sequence"/>
</dbReference>
<dbReference type="SUPFAM" id="SSF53187">
    <property type="entry name" value="Zn-dependent exopeptidases"/>
    <property type="match status" value="1"/>
</dbReference>
<dbReference type="EMBL" id="JAHHUM010000759">
    <property type="protein sequence ID" value="KAK5617261.1"/>
    <property type="molecule type" value="Genomic_DNA"/>
</dbReference>
<dbReference type="GO" id="GO:0004181">
    <property type="term" value="F:metallocarboxypeptidase activity"/>
    <property type="evidence" value="ECO:0007669"/>
    <property type="project" value="InterPro"/>
</dbReference>
<protein>
    <recommendedName>
        <fullName evidence="4">Peptidase M14 domain-containing protein</fullName>
    </recommendedName>
</protein>
<dbReference type="InterPro" id="IPR000834">
    <property type="entry name" value="Peptidase_M14"/>
</dbReference>